<sequence length="175" mass="20882">MMALINYKQAQLLEYSLEVFNAALRVKNYTQEQTFEPLTMVFKDDADIFTAHSLRYKKLGSFACGNFDANSLHVNETQHDFRDWETEPSLKHIRHKIDTITNSDKNIDKLLEYPEYLMEFLVDFVHTHENPIDQPRYWYNYRSLKHNITFDFKKHIDGTKYEPISIIYQSESSNE</sequence>
<dbReference type="RefSeq" id="WP_181452898.1">
    <property type="nucleotide sequence ID" value="NZ_CP142433.1"/>
</dbReference>
<protein>
    <submittedName>
        <fullName evidence="1">Uncharacterized protein</fullName>
    </submittedName>
</protein>
<proteinExistence type="predicted"/>
<accession>A0AB74TKJ1</accession>
<organism evidence="1">
    <name type="scientific">Dolosigranulum savutiense</name>
    <dbReference type="NCBI Taxonomy" id="3110288"/>
    <lineage>
        <taxon>Bacteria</taxon>
        <taxon>Bacillati</taxon>
        <taxon>Bacillota</taxon>
        <taxon>Bacilli</taxon>
        <taxon>Lactobacillales</taxon>
        <taxon>Carnobacteriaceae</taxon>
        <taxon>Dolosigranulum</taxon>
    </lineage>
</organism>
<gene>
    <name evidence="1" type="ORF">VUQ08_04530</name>
</gene>
<dbReference type="AlphaFoldDB" id="A0AB74TKJ1"/>
<name>A0AB74TKJ1_9LACT</name>
<dbReference type="EMBL" id="CP142433">
    <property type="protein sequence ID" value="XBC46876.1"/>
    <property type="molecule type" value="Genomic_DNA"/>
</dbReference>
<reference evidence="1" key="1">
    <citation type="submission" date="2023-12" db="EMBL/GenBank/DDBJ databases">
        <title>Dolosigranulum savutii sp. nov. isolated from human upper respiratory samples collected in Botswana.</title>
        <authorList>
            <person name="Kelly M.S."/>
        </authorList>
    </citation>
    <scope>NUCLEOTIDE SEQUENCE</scope>
    <source>
        <strain evidence="1">MSK433</strain>
    </source>
</reference>
<evidence type="ECO:0000313" key="1">
    <source>
        <dbReference type="EMBL" id="XBC46876.1"/>
    </source>
</evidence>